<dbReference type="EC" id="2.7.11.1" evidence="1"/>
<proteinExistence type="inferred from homology"/>
<evidence type="ECO:0000313" key="13">
    <source>
        <dbReference type="EMBL" id="KAJ4819632.1"/>
    </source>
</evidence>
<dbReference type="PROSITE" id="PS50011">
    <property type="entry name" value="PROTEIN_KINASE_DOM"/>
    <property type="match status" value="1"/>
</dbReference>
<dbReference type="AlphaFoldDB" id="A0AAV8HX20"/>
<name>A0AAV8HX20_9POAL</name>
<evidence type="ECO:0000256" key="1">
    <source>
        <dbReference type="ARBA" id="ARBA00012513"/>
    </source>
</evidence>
<dbReference type="FunFam" id="1.10.510.10:FF:000300">
    <property type="entry name" value="Calmodulin-binding receptor-like cytoplasmic kinase 3"/>
    <property type="match status" value="1"/>
</dbReference>
<dbReference type="Gene3D" id="1.10.510.10">
    <property type="entry name" value="Transferase(Phosphotransferase) domain 1"/>
    <property type="match status" value="1"/>
</dbReference>
<keyword evidence="13" id="KW-0675">Receptor</keyword>
<comment type="similarity">
    <text evidence="10">Belongs to the protein kinase superfamily.</text>
</comment>
<comment type="caution">
    <text evidence="13">The sequence shown here is derived from an EMBL/GenBank/DDBJ whole genome shotgun (WGS) entry which is preliminary data.</text>
</comment>
<comment type="catalytic activity">
    <reaction evidence="7">
        <text>L-threonyl-[protein] + ATP = O-phospho-L-threonyl-[protein] + ADP + H(+)</text>
        <dbReference type="Rhea" id="RHEA:46608"/>
        <dbReference type="Rhea" id="RHEA-COMP:11060"/>
        <dbReference type="Rhea" id="RHEA-COMP:11605"/>
        <dbReference type="ChEBI" id="CHEBI:15378"/>
        <dbReference type="ChEBI" id="CHEBI:30013"/>
        <dbReference type="ChEBI" id="CHEBI:30616"/>
        <dbReference type="ChEBI" id="CHEBI:61977"/>
        <dbReference type="ChEBI" id="CHEBI:456216"/>
        <dbReference type="EC" id="2.7.11.1"/>
    </reaction>
</comment>
<evidence type="ECO:0000256" key="5">
    <source>
        <dbReference type="ARBA" id="ARBA00022777"/>
    </source>
</evidence>
<feature type="domain" description="Protein kinase" evidence="12">
    <location>
        <begin position="143"/>
        <end position="419"/>
    </location>
</feature>
<comment type="catalytic activity">
    <reaction evidence="8">
        <text>L-seryl-[protein] + ATP = O-phospho-L-seryl-[protein] + ADP + H(+)</text>
        <dbReference type="Rhea" id="RHEA:17989"/>
        <dbReference type="Rhea" id="RHEA-COMP:9863"/>
        <dbReference type="Rhea" id="RHEA-COMP:11604"/>
        <dbReference type="ChEBI" id="CHEBI:15378"/>
        <dbReference type="ChEBI" id="CHEBI:29999"/>
        <dbReference type="ChEBI" id="CHEBI:30616"/>
        <dbReference type="ChEBI" id="CHEBI:83421"/>
        <dbReference type="ChEBI" id="CHEBI:456216"/>
        <dbReference type="EC" id="2.7.11.1"/>
    </reaction>
</comment>
<keyword evidence="5 13" id="KW-0418">Kinase</keyword>
<evidence type="ECO:0000313" key="14">
    <source>
        <dbReference type="Proteomes" id="UP001140206"/>
    </source>
</evidence>
<evidence type="ECO:0000256" key="11">
    <source>
        <dbReference type="SAM" id="MobiDB-lite"/>
    </source>
</evidence>
<organism evidence="13 14">
    <name type="scientific">Rhynchospora pubera</name>
    <dbReference type="NCBI Taxonomy" id="906938"/>
    <lineage>
        <taxon>Eukaryota</taxon>
        <taxon>Viridiplantae</taxon>
        <taxon>Streptophyta</taxon>
        <taxon>Embryophyta</taxon>
        <taxon>Tracheophyta</taxon>
        <taxon>Spermatophyta</taxon>
        <taxon>Magnoliopsida</taxon>
        <taxon>Liliopsida</taxon>
        <taxon>Poales</taxon>
        <taxon>Cyperaceae</taxon>
        <taxon>Cyperoideae</taxon>
        <taxon>Rhynchosporeae</taxon>
        <taxon>Rhynchospora</taxon>
    </lineage>
</organism>
<feature type="region of interest" description="Disordered" evidence="11">
    <location>
        <begin position="1"/>
        <end position="31"/>
    </location>
</feature>
<evidence type="ECO:0000256" key="3">
    <source>
        <dbReference type="ARBA" id="ARBA00022679"/>
    </source>
</evidence>
<evidence type="ECO:0000256" key="6">
    <source>
        <dbReference type="ARBA" id="ARBA00022840"/>
    </source>
</evidence>
<feature type="binding site" evidence="9">
    <location>
        <position position="175"/>
    </location>
    <ligand>
        <name>ATP</name>
        <dbReference type="ChEBI" id="CHEBI:30616"/>
    </ligand>
</feature>
<accession>A0AAV8HX20</accession>
<dbReference type="InterPro" id="IPR008271">
    <property type="entry name" value="Ser/Thr_kinase_AS"/>
</dbReference>
<feature type="compositionally biased region" description="Polar residues" evidence="11">
    <location>
        <begin position="7"/>
        <end position="21"/>
    </location>
</feature>
<dbReference type="CDD" id="cd14066">
    <property type="entry name" value="STKc_IRAK"/>
    <property type="match status" value="1"/>
</dbReference>
<dbReference type="GO" id="GO:0004674">
    <property type="term" value="F:protein serine/threonine kinase activity"/>
    <property type="evidence" value="ECO:0007669"/>
    <property type="project" value="UniProtKB-KW"/>
</dbReference>
<dbReference type="GO" id="GO:0005524">
    <property type="term" value="F:ATP binding"/>
    <property type="evidence" value="ECO:0007669"/>
    <property type="project" value="UniProtKB-UniRule"/>
</dbReference>
<keyword evidence="6 9" id="KW-0067">ATP-binding</keyword>
<dbReference type="InterPro" id="IPR000719">
    <property type="entry name" value="Prot_kinase_dom"/>
</dbReference>
<dbReference type="Pfam" id="PF00069">
    <property type="entry name" value="Pkinase"/>
    <property type="match status" value="1"/>
</dbReference>
<evidence type="ECO:0000256" key="7">
    <source>
        <dbReference type="ARBA" id="ARBA00047899"/>
    </source>
</evidence>
<dbReference type="Proteomes" id="UP001140206">
    <property type="component" value="Chromosome 1"/>
</dbReference>
<dbReference type="PROSITE" id="PS00107">
    <property type="entry name" value="PROTEIN_KINASE_ATP"/>
    <property type="match status" value="1"/>
</dbReference>
<protein>
    <recommendedName>
        <fullName evidence="1">non-specific serine/threonine protein kinase</fullName>
        <ecNumber evidence="1">2.7.11.1</ecNumber>
    </recommendedName>
</protein>
<gene>
    <name evidence="13" type="ORF">LUZ62_032198</name>
</gene>
<keyword evidence="2 10" id="KW-0723">Serine/threonine-protein kinase</keyword>
<evidence type="ECO:0000256" key="2">
    <source>
        <dbReference type="ARBA" id="ARBA00022527"/>
    </source>
</evidence>
<evidence type="ECO:0000256" key="8">
    <source>
        <dbReference type="ARBA" id="ARBA00048679"/>
    </source>
</evidence>
<dbReference type="Gene3D" id="3.30.200.20">
    <property type="entry name" value="Phosphorylase Kinase, domain 1"/>
    <property type="match status" value="1"/>
</dbReference>
<dbReference type="SUPFAM" id="SSF56112">
    <property type="entry name" value="Protein kinase-like (PK-like)"/>
    <property type="match status" value="1"/>
</dbReference>
<dbReference type="InterPro" id="IPR011009">
    <property type="entry name" value="Kinase-like_dom_sf"/>
</dbReference>
<evidence type="ECO:0000256" key="9">
    <source>
        <dbReference type="PROSITE-ProRule" id="PRU10141"/>
    </source>
</evidence>
<keyword evidence="3" id="KW-0808">Transferase</keyword>
<keyword evidence="4 9" id="KW-0547">Nucleotide-binding</keyword>
<dbReference type="PANTHER" id="PTHR47989">
    <property type="entry name" value="OS01G0750732 PROTEIN"/>
    <property type="match status" value="1"/>
</dbReference>
<dbReference type="EMBL" id="JAMFTS010000001">
    <property type="protein sequence ID" value="KAJ4819632.1"/>
    <property type="molecule type" value="Genomic_DNA"/>
</dbReference>
<sequence length="475" mass="54041">MKKRSKQASSISGSEDFSGTSHGLYRPSISRASTYTERSNYTSGSVQSYQDNSILKKRANTRSWSVVFTSCFIPTRGSTKEDDDEPMFEEDSDVSYASTSKKSIASNSSALKLRRRDSDSSNSIADLPTKFSINQIYRATSNFSAENQIGQGGFGTVYKGRFRDGSLIAIKRAKKIMYDNQLSAEFRSEIETLSKIEHFNLVRFLGYLEHEDERLIMVEYVNNGSLREHLDGIRGDVLELLPRLNIATDIAHAVAYLHEYADHPIIHRDIKSSNILLTDTFRAKVADFGFARLAPDNPDATHVSTQVKGTAGYVDPEYIRTYQLTEKSDVYSFGVLLVELVTGRRPIERGKDQTERMTTKWAIRKYREGDTVIAMDTKLRRSPASVRAVEKMMKLAEECMNPSRKSRPSMRKCAEDLWAIRRDFQHQQQRQQQNQSDSASSNKNTTAKFHLEKLNNQSITTFWGLHLLVQTNQRL</sequence>
<dbReference type="InterPro" id="IPR017441">
    <property type="entry name" value="Protein_kinase_ATP_BS"/>
</dbReference>
<keyword evidence="14" id="KW-1185">Reference proteome</keyword>
<dbReference type="PROSITE" id="PS00108">
    <property type="entry name" value="PROTEIN_KINASE_ST"/>
    <property type="match status" value="1"/>
</dbReference>
<evidence type="ECO:0000256" key="4">
    <source>
        <dbReference type="ARBA" id="ARBA00022741"/>
    </source>
</evidence>
<evidence type="ECO:0000256" key="10">
    <source>
        <dbReference type="RuleBase" id="RU000304"/>
    </source>
</evidence>
<dbReference type="SMART" id="SM00220">
    <property type="entry name" value="S_TKc"/>
    <property type="match status" value="1"/>
</dbReference>
<reference evidence="13" key="1">
    <citation type="submission" date="2022-08" db="EMBL/GenBank/DDBJ databases">
        <authorList>
            <person name="Marques A."/>
        </authorList>
    </citation>
    <scope>NUCLEOTIDE SEQUENCE</scope>
    <source>
        <strain evidence="13">RhyPub2mFocal</strain>
        <tissue evidence="13">Leaves</tissue>
    </source>
</reference>
<evidence type="ECO:0000259" key="12">
    <source>
        <dbReference type="PROSITE" id="PS50011"/>
    </source>
</evidence>
<dbReference type="PANTHER" id="PTHR47989:SF71">
    <property type="entry name" value="PROTEIN KINASE DOMAIN-CONTAINING PROTEIN"/>
    <property type="match status" value="1"/>
</dbReference>